<evidence type="ECO:0000259" key="2">
    <source>
        <dbReference type="PROSITE" id="PS50911"/>
    </source>
</evidence>
<sequence length="235" mass="24921">MLVAIVAIPGLFLTAGLPAYAFVPQSESGAGTSARAQMESEAQGVVVAQSAAHTVVSRDGFSASTEEEVAELSAELRRAGAAAAARASAAEFAVSGIRAEGDDYPWPFEATDNEGGGLSPLGYYYRECVDFVAWRLNRDAGVGGSPWKWTWSKMTPGNGNASGWADAWASKGWPTSTTPVVGAVAWFTYNHVAYVQSVPGDGTVVLEEYNWMGMHSYHTRTVSIGEVPLYLYPPG</sequence>
<dbReference type="SUPFAM" id="SSF54001">
    <property type="entry name" value="Cysteine proteinases"/>
    <property type="match status" value="1"/>
</dbReference>
<dbReference type="Gene3D" id="3.90.1720.10">
    <property type="entry name" value="endopeptidase domain like (from Nostoc punctiforme)"/>
    <property type="match status" value="1"/>
</dbReference>
<dbReference type="Pfam" id="PF05257">
    <property type="entry name" value="CHAP"/>
    <property type="match status" value="1"/>
</dbReference>
<proteinExistence type="predicted"/>
<name>A0ABP7KWE6_9MICO</name>
<gene>
    <name evidence="3" type="ORF">GCM10022381_34240</name>
</gene>
<keyword evidence="4" id="KW-1185">Reference proteome</keyword>
<comment type="caution">
    <text evidence="3">The sequence shown here is derived from an EMBL/GenBank/DDBJ whole genome shotgun (WGS) entry which is preliminary data.</text>
</comment>
<evidence type="ECO:0000256" key="1">
    <source>
        <dbReference type="SAM" id="SignalP"/>
    </source>
</evidence>
<dbReference type="InterPro" id="IPR007921">
    <property type="entry name" value="CHAP_dom"/>
</dbReference>
<keyword evidence="1" id="KW-0732">Signal</keyword>
<protein>
    <recommendedName>
        <fullName evidence="2">Peptidase C51 domain-containing protein</fullName>
    </recommendedName>
</protein>
<reference evidence="4" key="1">
    <citation type="journal article" date="2019" name="Int. J. Syst. Evol. Microbiol.">
        <title>The Global Catalogue of Microorganisms (GCM) 10K type strain sequencing project: providing services to taxonomists for standard genome sequencing and annotation.</title>
        <authorList>
            <consortium name="The Broad Institute Genomics Platform"/>
            <consortium name="The Broad Institute Genome Sequencing Center for Infectious Disease"/>
            <person name="Wu L."/>
            <person name="Ma J."/>
        </authorList>
    </citation>
    <scope>NUCLEOTIDE SEQUENCE [LARGE SCALE GENOMIC DNA]</scope>
    <source>
        <strain evidence="4">JCM 17021</strain>
    </source>
</reference>
<dbReference type="InterPro" id="IPR038765">
    <property type="entry name" value="Papain-like_cys_pep_sf"/>
</dbReference>
<evidence type="ECO:0000313" key="3">
    <source>
        <dbReference type="EMBL" id="GAA3889437.1"/>
    </source>
</evidence>
<feature type="domain" description="Peptidase C51" evidence="2">
    <location>
        <begin position="103"/>
        <end position="232"/>
    </location>
</feature>
<dbReference type="PROSITE" id="PS50911">
    <property type="entry name" value="CHAP"/>
    <property type="match status" value="1"/>
</dbReference>
<organism evidence="3 4">
    <name type="scientific">Leifsonia kafniensis</name>
    <dbReference type="NCBI Taxonomy" id="475957"/>
    <lineage>
        <taxon>Bacteria</taxon>
        <taxon>Bacillati</taxon>
        <taxon>Actinomycetota</taxon>
        <taxon>Actinomycetes</taxon>
        <taxon>Micrococcales</taxon>
        <taxon>Microbacteriaceae</taxon>
        <taxon>Leifsonia</taxon>
    </lineage>
</organism>
<feature type="signal peptide" evidence="1">
    <location>
        <begin position="1"/>
        <end position="21"/>
    </location>
</feature>
<evidence type="ECO:0000313" key="4">
    <source>
        <dbReference type="Proteomes" id="UP001501803"/>
    </source>
</evidence>
<feature type="chain" id="PRO_5046689489" description="Peptidase C51 domain-containing protein" evidence="1">
    <location>
        <begin position="22"/>
        <end position="235"/>
    </location>
</feature>
<dbReference type="Proteomes" id="UP001501803">
    <property type="component" value="Unassembled WGS sequence"/>
</dbReference>
<dbReference type="EMBL" id="BAABCN010000012">
    <property type="protein sequence ID" value="GAA3889437.1"/>
    <property type="molecule type" value="Genomic_DNA"/>
</dbReference>
<accession>A0ABP7KWE6</accession>